<dbReference type="SUPFAM" id="SSF48008">
    <property type="entry name" value="GntR ligand-binding domain-like"/>
    <property type="match status" value="1"/>
</dbReference>
<dbReference type="InterPro" id="IPR000524">
    <property type="entry name" value="Tscrpt_reg_HTH_GntR"/>
</dbReference>
<organism evidence="5 8">
    <name type="scientific">Streptomyces radicis</name>
    <dbReference type="NCBI Taxonomy" id="1750517"/>
    <lineage>
        <taxon>Bacteria</taxon>
        <taxon>Bacillati</taxon>
        <taxon>Actinomycetota</taxon>
        <taxon>Actinomycetes</taxon>
        <taxon>Kitasatosporales</taxon>
        <taxon>Streptomycetaceae</taxon>
        <taxon>Streptomyces</taxon>
    </lineage>
</organism>
<sequence length="232" mass="25673">MTTTSHPRRTRTDEVYERLRADIFAARLRPGQRLKFPDLCGAYNTSVGVAREALTRLAAERLVRPHAHQGYTVIPLSKEDLVDLTAARVELESITFRKSIAEGDERWETTVVAAHHLLTRRDEAVARTGERDAAWYEAHEEFHAALLSGCGSRRLVETAQALRAEAELYRHWAAPLGSGAPRDLVGEHRALAGAALARDAEGGAELLRDHIARTTEVLLDGQPCDHGTHGHQ</sequence>
<dbReference type="RefSeq" id="WP_120700177.1">
    <property type="nucleotide sequence ID" value="NZ_RBDX01000038.1"/>
</dbReference>
<comment type="caution">
    <text evidence="5">The sequence shown here is derived from an EMBL/GenBank/DDBJ whole genome shotgun (WGS) entry which is preliminary data.</text>
</comment>
<evidence type="ECO:0000256" key="2">
    <source>
        <dbReference type="ARBA" id="ARBA00023125"/>
    </source>
</evidence>
<dbReference type="Gene3D" id="1.10.10.10">
    <property type="entry name" value="Winged helix-like DNA-binding domain superfamily/Winged helix DNA-binding domain"/>
    <property type="match status" value="1"/>
</dbReference>
<dbReference type="InterPro" id="IPR011711">
    <property type="entry name" value="GntR_C"/>
</dbReference>
<gene>
    <name evidence="6" type="ORF">D7318_28800</name>
    <name evidence="5" type="ORF">D7319_29040</name>
</gene>
<dbReference type="Pfam" id="PF00392">
    <property type="entry name" value="GntR"/>
    <property type="match status" value="1"/>
</dbReference>
<dbReference type="PANTHER" id="PTHR43537:SF20">
    <property type="entry name" value="HTH-TYPE TRANSCRIPTIONAL REPRESSOR GLAR"/>
    <property type="match status" value="1"/>
</dbReference>
<reference evidence="7 8" key="1">
    <citation type="submission" date="2018-09" db="EMBL/GenBank/DDBJ databases">
        <title>Streptomyces sp. nov. DS1-2, an endophytic actinomycete isolated from roots of Dendrobium scabrilingue.</title>
        <authorList>
            <person name="Kuncharoen N."/>
            <person name="Kudo T."/>
            <person name="Ohkuma M."/>
            <person name="Yuki M."/>
            <person name="Tanasupawat S."/>
        </authorList>
    </citation>
    <scope>NUCLEOTIDE SEQUENCE [LARGE SCALE GENOMIC DNA]</scope>
    <source>
        <strain evidence="5 8">AZ1-7</strain>
        <strain evidence="6 7">DS1-2</strain>
    </source>
</reference>
<evidence type="ECO:0000256" key="1">
    <source>
        <dbReference type="ARBA" id="ARBA00023015"/>
    </source>
</evidence>
<dbReference type="InterPro" id="IPR036390">
    <property type="entry name" value="WH_DNA-bd_sf"/>
</dbReference>
<dbReference type="Pfam" id="PF07729">
    <property type="entry name" value="FCD"/>
    <property type="match status" value="1"/>
</dbReference>
<feature type="domain" description="HTH gntR-type" evidence="4">
    <location>
        <begin position="9"/>
        <end position="76"/>
    </location>
</feature>
<dbReference type="AlphaFoldDB" id="A0A3A9VU24"/>
<evidence type="ECO:0000259" key="4">
    <source>
        <dbReference type="PROSITE" id="PS50949"/>
    </source>
</evidence>
<evidence type="ECO:0000313" key="5">
    <source>
        <dbReference type="EMBL" id="RKN04240.1"/>
    </source>
</evidence>
<evidence type="ECO:0000313" key="8">
    <source>
        <dbReference type="Proteomes" id="UP000275024"/>
    </source>
</evidence>
<name>A0A3A9VU24_9ACTN</name>
<dbReference type="SUPFAM" id="SSF46785">
    <property type="entry name" value="Winged helix' DNA-binding domain"/>
    <property type="match status" value="1"/>
</dbReference>
<dbReference type="InterPro" id="IPR036388">
    <property type="entry name" value="WH-like_DNA-bd_sf"/>
</dbReference>
<dbReference type="InterPro" id="IPR008920">
    <property type="entry name" value="TF_FadR/GntR_C"/>
</dbReference>
<evidence type="ECO:0000256" key="3">
    <source>
        <dbReference type="ARBA" id="ARBA00023163"/>
    </source>
</evidence>
<dbReference type="OrthoDB" id="8680240at2"/>
<evidence type="ECO:0000313" key="7">
    <source>
        <dbReference type="Proteomes" id="UP000268652"/>
    </source>
</evidence>
<dbReference type="EMBL" id="RBDX01000038">
    <property type="protein sequence ID" value="RKN04240.1"/>
    <property type="molecule type" value="Genomic_DNA"/>
</dbReference>
<keyword evidence="7" id="KW-1185">Reference proteome</keyword>
<keyword evidence="1" id="KW-0805">Transcription regulation</keyword>
<keyword evidence="3" id="KW-0804">Transcription</keyword>
<dbReference type="SMART" id="SM00345">
    <property type="entry name" value="HTH_GNTR"/>
    <property type="match status" value="1"/>
</dbReference>
<proteinExistence type="predicted"/>
<dbReference type="EMBL" id="RBDY01000037">
    <property type="protein sequence ID" value="RKN14758.1"/>
    <property type="molecule type" value="Genomic_DNA"/>
</dbReference>
<dbReference type="SMART" id="SM00895">
    <property type="entry name" value="FCD"/>
    <property type="match status" value="1"/>
</dbReference>
<evidence type="ECO:0000313" key="6">
    <source>
        <dbReference type="EMBL" id="RKN14758.1"/>
    </source>
</evidence>
<dbReference type="PANTHER" id="PTHR43537">
    <property type="entry name" value="TRANSCRIPTIONAL REGULATOR, GNTR FAMILY"/>
    <property type="match status" value="1"/>
</dbReference>
<dbReference type="GO" id="GO:0003700">
    <property type="term" value="F:DNA-binding transcription factor activity"/>
    <property type="evidence" value="ECO:0007669"/>
    <property type="project" value="InterPro"/>
</dbReference>
<keyword evidence="2" id="KW-0238">DNA-binding</keyword>
<dbReference type="GO" id="GO:0003677">
    <property type="term" value="F:DNA binding"/>
    <property type="evidence" value="ECO:0007669"/>
    <property type="project" value="UniProtKB-KW"/>
</dbReference>
<dbReference type="Gene3D" id="1.20.120.530">
    <property type="entry name" value="GntR ligand-binding domain-like"/>
    <property type="match status" value="1"/>
</dbReference>
<dbReference type="PROSITE" id="PS50949">
    <property type="entry name" value="HTH_GNTR"/>
    <property type="match status" value="1"/>
</dbReference>
<dbReference type="Proteomes" id="UP000275024">
    <property type="component" value="Unassembled WGS sequence"/>
</dbReference>
<dbReference type="Proteomes" id="UP000268652">
    <property type="component" value="Unassembled WGS sequence"/>
</dbReference>
<accession>A0A3A9VU24</accession>
<protein>
    <submittedName>
        <fullName evidence="5">FCD domain-containing protein</fullName>
    </submittedName>
</protein>